<dbReference type="EMBL" id="CP048711">
    <property type="protein sequence ID" value="QIB67404.1"/>
    <property type="molecule type" value="Genomic_DNA"/>
</dbReference>
<reference evidence="6 7" key="1">
    <citation type="submission" date="2020-02" db="EMBL/GenBank/DDBJ databases">
        <title>Genome sequencing for Kineobactrum sp. M2.</title>
        <authorList>
            <person name="Park S.-J."/>
        </authorList>
    </citation>
    <scope>NUCLEOTIDE SEQUENCE [LARGE SCALE GENOMIC DNA]</scope>
    <source>
        <strain evidence="6 7">M2</strain>
    </source>
</reference>
<dbReference type="GO" id="GO:0006313">
    <property type="term" value="P:DNA transposition"/>
    <property type="evidence" value="ECO:0007669"/>
    <property type="project" value="InterPro"/>
</dbReference>
<keyword evidence="5" id="KW-0233">DNA recombination</keyword>
<dbReference type="GO" id="GO:0003677">
    <property type="term" value="F:DNA binding"/>
    <property type="evidence" value="ECO:0007669"/>
    <property type="project" value="UniProtKB-KW"/>
</dbReference>
<evidence type="ECO:0000256" key="3">
    <source>
        <dbReference type="ARBA" id="ARBA00022578"/>
    </source>
</evidence>
<organism evidence="6 7">
    <name type="scientific">Kineobactrum salinum</name>
    <dbReference type="NCBI Taxonomy" id="2708301"/>
    <lineage>
        <taxon>Bacteria</taxon>
        <taxon>Pseudomonadati</taxon>
        <taxon>Pseudomonadota</taxon>
        <taxon>Gammaproteobacteria</taxon>
        <taxon>Cellvibrionales</taxon>
        <taxon>Halieaceae</taxon>
        <taxon>Kineobactrum</taxon>
    </lineage>
</organism>
<name>A0A6C0UBG4_9GAMM</name>
<keyword evidence="3" id="KW-0815">Transposition</keyword>
<comment type="similarity">
    <text evidence="2">Belongs to the transposase mutator family.</text>
</comment>
<sequence length="59" mass="6860">MGFWPALEEIYPGTRHQRCWVHKMMNALNCLQKSLQPKGKQALHEVWQAAIREDAKKGV</sequence>
<evidence type="ECO:0000256" key="1">
    <source>
        <dbReference type="ARBA" id="ARBA00002190"/>
    </source>
</evidence>
<dbReference type="AlphaFoldDB" id="A0A6C0UBG4"/>
<dbReference type="KEGG" id="kim:G3T16_20425"/>
<keyword evidence="7" id="KW-1185">Reference proteome</keyword>
<gene>
    <name evidence="6" type="ORF">G3T16_20425</name>
</gene>
<dbReference type="Pfam" id="PF00872">
    <property type="entry name" value="Transposase_mut"/>
    <property type="match status" value="1"/>
</dbReference>
<dbReference type="InterPro" id="IPR001207">
    <property type="entry name" value="Transposase_mutator"/>
</dbReference>
<accession>A0A6C0UBG4</accession>
<proteinExistence type="inferred from homology"/>
<evidence type="ECO:0000313" key="6">
    <source>
        <dbReference type="EMBL" id="QIB67404.1"/>
    </source>
</evidence>
<protein>
    <submittedName>
        <fullName evidence="6">Transposase</fullName>
    </submittedName>
</protein>
<evidence type="ECO:0000256" key="5">
    <source>
        <dbReference type="ARBA" id="ARBA00023172"/>
    </source>
</evidence>
<keyword evidence="4" id="KW-0238">DNA-binding</keyword>
<comment type="function">
    <text evidence="1">Required for the transposition of the insertion element.</text>
</comment>
<evidence type="ECO:0000256" key="2">
    <source>
        <dbReference type="ARBA" id="ARBA00010961"/>
    </source>
</evidence>
<evidence type="ECO:0000313" key="7">
    <source>
        <dbReference type="Proteomes" id="UP000477680"/>
    </source>
</evidence>
<dbReference type="Proteomes" id="UP000477680">
    <property type="component" value="Chromosome"/>
</dbReference>
<dbReference type="GO" id="GO:0004803">
    <property type="term" value="F:transposase activity"/>
    <property type="evidence" value="ECO:0007669"/>
    <property type="project" value="InterPro"/>
</dbReference>
<evidence type="ECO:0000256" key="4">
    <source>
        <dbReference type="ARBA" id="ARBA00023125"/>
    </source>
</evidence>